<organism evidence="17 18">
    <name type="scientific">Vitrella brassicaformis (strain CCMP3155)</name>
    <dbReference type="NCBI Taxonomy" id="1169540"/>
    <lineage>
        <taxon>Eukaryota</taxon>
        <taxon>Sar</taxon>
        <taxon>Alveolata</taxon>
        <taxon>Colpodellida</taxon>
        <taxon>Vitrellaceae</taxon>
        <taxon>Vitrella</taxon>
    </lineage>
</organism>
<evidence type="ECO:0000256" key="14">
    <source>
        <dbReference type="PROSITE-ProRule" id="PRU10141"/>
    </source>
</evidence>
<dbReference type="GO" id="GO:0005524">
    <property type="term" value="F:ATP binding"/>
    <property type="evidence" value="ECO:0007669"/>
    <property type="project" value="UniProtKB-UniRule"/>
</dbReference>
<keyword evidence="4" id="KW-0808">Transferase</keyword>
<evidence type="ECO:0000256" key="3">
    <source>
        <dbReference type="ARBA" id="ARBA00022527"/>
    </source>
</evidence>
<evidence type="ECO:0000256" key="11">
    <source>
        <dbReference type="ARBA" id="ARBA00042858"/>
    </source>
</evidence>
<protein>
    <recommendedName>
        <fullName evidence="9">Cyclin-dependent kinase 2 homolog</fullName>
        <ecNumber evidence="2">2.7.11.22</ecNumber>
    </recommendedName>
    <alternativeName>
        <fullName evidence="10">Cell division control protein 2 homolog</fullName>
    </alternativeName>
    <alternativeName>
        <fullName evidence="11">cdc2-related kinase 2</fullName>
    </alternativeName>
</protein>
<evidence type="ECO:0000256" key="9">
    <source>
        <dbReference type="ARBA" id="ARBA00039612"/>
    </source>
</evidence>
<evidence type="ECO:0000256" key="1">
    <source>
        <dbReference type="ARBA" id="ARBA00006485"/>
    </source>
</evidence>
<dbReference type="GO" id="GO:0005737">
    <property type="term" value="C:cytoplasm"/>
    <property type="evidence" value="ECO:0007669"/>
    <property type="project" value="TreeGrafter"/>
</dbReference>
<evidence type="ECO:0000256" key="13">
    <source>
        <dbReference type="ARBA" id="ARBA00048367"/>
    </source>
</evidence>
<dbReference type="OMA" id="ELAIDIW"/>
<comment type="similarity">
    <text evidence="1">Belongs to the protein kinase superfamily. CMGC Ser/Thr protein kinase family. CDC2/CDKX subfamily.</text>
</comment>
<dbReference type="InterPro" id="IPR008271">
    <property type="entry name" value="Ser/Thr_kinase_AS"/>
</dbReference>
<dbReference type="PROSITE" id="PS00108">
    <property type="entry name" value="PROTEIN_KINASE_ST"/>
    <property type="match status" value="1"/>
</dbReference>
<comment type="catalytic activity">
    <reaction evidence="13">
        <text>L-seryl-[protein] + ATP = O-phospho-L-seryl-[protein] + ADP + H(+)</text>
        <dbReference type="Rhea" id="RHEA:17989"/>
        <dbReference type="Rhea" id="RHEA-COMP:9863"/>
        <dbReference type="Rhea" id="RHEA-COMP:11604"/>
        <dbReference type="ChEBI" id="CHEBI:15378"/>
        <dbReference type="ChEBI" id="CHEBI:29999"/>
        <dbReference type="ChEBI" id="CHEBI:30616"/>
        <dbReference type="ChEBI" id="CHEBI:83421"/>
        <dbReference type="ChEBI" id="CHEBI:456216"/>
        <dbReference type="EC" id="2.7.11.22"/>
    </reaction>
</comment>
<dbReference type="FunFam" id="1.10.510.10:FF:000624">
    <property type="entry name" value="Mitogen-activated protein kinase"/>
    <property type="match status" value="1"/>
</dbReference>
<dbReference type="EC" id="2.7.11.22" evidence="2"/>
<dbReference type="GO" id="GO:0030332">
    <property type="term" value="F:cyclin binding"/>
    <property type="evidence" value="ECO:0007669"/>
    <property type="project" value="TreeGrafter"/>
</dbReference>
<keyword evidence="5 14" id="KW-0547">Nucleotide-binding</keyword>
<keyword evidence="3 15" id="KW-0723">Serine/threonine-protein kinase</keyword>
<keyword evidence="6" id="KW-0418">Kinase</keyword>
<dbReference type="PROSITE" id="PS00107">
    <property type="entry name" value="PROTEIN_KINASE_ATP"/>
    <property type="match status" value="1"/>
</dbReference>
<dbReference type="GO" id="GO:0000307">
    <property type="term" value="C:cyclin-dependent protein kinase holoenzyme complex"/>
    <property type="evidence" value="ECO:0007669"/>
    <property type="project" value="TreeGrafter"/>
</dbReference>
<evidence type="ECO:0000256" key="10">
    <source>
        <dbReference type="ARBA" id="ARBA00041902"/>
    </source>
</evidence>
<dbReference type="GO" id="GO:0010468">
    <property type="term" value="P:regulation of gene expression"/>
    <property type="evidence" value="ECO:0007669"/>
    <property type="project" value="TreeGrafter"/>
</dbReference>
<proteinExistence type="inferred from homology"/>
<dbReference type="InterPro" id="IPR017441">
    <property type="entry name" value="Protein_kinase_ATP_BS"/>
</dbReference>
<dbReference type="GO" id="GO:0000082">
    <property type="term" value="P:G1/S transition of mitotic cell cycle"/>
    <property type="evidence" value="ECO:0007669"/>
    <property type="project" value="TreeGrafter"/>
</dbReference>
<dbReference type="Gene3D" id="1.10.510.10">
    <property type="entry name" value="Transferase(Phosphotransferase) domain 1"/>
    <property type="match status" value="1"/>
</dbReference>
<dbReference type="VEuPathDB" id="CryptoDB:Vbra_13147"/>
<dbReference type="CDD" id="cd07829">
    <property type="entry name" value="STKc_CDK_like"/>
    <property type="match status" value="1"/>
</dbReference>
<keyword evidence="7 14" id="KW-0067">ATP-binding</keyword>
<evidence type="ECO:0000256" key="7">
    <source>
        <dbReference type="ARBA" id="ARBA00022840"/>
    </source>
</evidence>
<evidence type="ECO:0000256" key="12">
    <source>
        <dbReference type="ARBA" id="ARBA00047811"/>
    </source>
</evidence>
<keyword evidence="18" id="KW-1185">Reference proteome</keyword>
<evidence type="ECO:0000256" key="4">
    <source>
        <dbReference type="ARBA" id="ARBA00022679"/>
    </source>
</evidence>
<dbReference type="GO" id="GO:0007165">
    <property type="term" value="P:signal transduction"/>
    <property type="evidence" value="ECO:0007669"/>
    <property type="project" value="TreeGrafter"/>
</dbReference>
<comment type="subunit">
    <text evidence="8">May form a complex composed of at least the catalytic subunit CRK2 and a cyclin.</text>
</comment>
<dbReference type="EMBL" id="CDMY01000305">
    <property type="protein sequence ID" value="CEM01517.1"/>
    <property type="molecule type" value="Genomic_DNA"/>
</dbReference>
<dbReference type="PhylomeDB" id="A0A0G4ETE8"/>
<dbReference type="Gene3D" id="3.30.200.20">
    <property type="entry name" value="Phosphorylase Kinase, domain 1"/>
    <property type="match status" value="1"/>
</dbReference>
<dbReference type="AlphaFoldDB" id="A0A0G4ETE8"/>
<dbReference type="Pfam" id="PF00069">
    <property type="entry name" value="Pkinase"/>
    <property type="match status" value="1"/>
</dbReference>
<feature type="binding site" evidence="14">
    <location>
        <position position="63"/>
    </location>
    <ligand>
        <name>ATP</name>
        <dbReference type="ChEBI" id="CHEBI:30616"/>
    </ligand>
</feature>
<dbReference type="PROSITE" id="PS50011">
    <property type="entry name" value="PROTEIN_KINASE_DOM"/>
    <property type="match status" value="1"/>
</dbReference>
<dbReference type="InParanoid" id="A0A0G4ETE8"/>
<dbReference type="PANTHER" id="PTHR24056:SF254">
    <property type="entry name" value="CYCLIN-DEPENDENT KINASE 2"/>
    <property type="match status" value="1"/>
</dbReference>
<evidence type="ECO:0000256" key="2">
    <source>
        <dbReference type="ARBA" id="ARBA00012425"/>
    </source>
</evidence>
<dbReference type="GO" id="GO:0004693">
    <property type="term" value="F:cyclin-dependent protein serine/threonine kinase activity"/>
    <property type="evidence" value="ECO:0007669"/>
    <property type="project" value="UniProtKB-EC"/>
</dbReference>
<evidence type="ECO:0000256" key="5">
    <source>
        <dbReference type="ARBA" id="ARBA00022741"/>
    </source>
</evidence>
<name>A0A0G4ETE8_VITBC</name>
<dbReference type="GO" id="GO:0010389">
    <property type="term" value="P:regulation of G2/M transition of mitotic cell cycle"/>
    <property type="evidence" value="ECO:0007669"/>
    <property type="project" value="TreeGrafter"/>
</dbReference>
<evidence type="ECO:0000256" key="8">
    <source>
        <dbReference type="ARBA" id="ARBA00038543"/>
    </source>
</evidence>
<evidence type="ECO:0000259" key="16">
    <source>
        <dbReference type="PROSITE" id="PS50011"/>
    </source>
</evidence>
<dbReference type="InterPro" id="IPR000719">
    <property type="entry name" value="Prot_kinase_dom"/>
</dbReference>
<sequence>MLRPSPCSIYPHCSAHTVRHVNVAPVAEALPTKFREGVTLGAGTYGTVRIATELSTGKKVALKTIQLEDDEGKQNGVTNTAIRELILLRALRHPNIVRCTELEADAKELRMVLEYCNRGDLRREIKKPGNLTITAIKKYARQVLSALAYMHMNYIVHRDLKPQNLLLDSSGDLKVGDFGLARCHVSPSHPGTHDVVSLWYRAPELLLRGAPSFAIDVWAVGCVVAEMCVKQPIFPGDSEIHTLYKIFELLGTPTNATWPGVESFNEYKDEFPQWRRPDVRAHLRNGLFADTPLKHDSQGVDLIVRLLTLCPEHRITAIEALSHPWLKDDSNPTPLTTTLKKK</sequence>
<dbReference type="GO" id="GO:0005634">
    <property type="term" value="C:nucleus"/>
    <property type="evidence" value="ECO:0007669"/>
    <property type="project" value="TreeGrafter"/>
</dbReference>
<feature type="domain" description="Protein kinase" evidence="16">
    <location>
        <begin position="34"/>
        <end position="326"/>
    </location>
</feature>
<comment type="catalytic activity">
    <reaction evidence="12">
        <text>L-threonyl-[protein] + ATP = O-phospho-L-threonyl-[protein] + ADP + H(+)</text>
        <dbReference type="Rhea" id="RHEA:46608"/>
        <dbReference type="Rhea" id="RHEA-COMP:11060"/>
        <dbReference type="Rhea" id="RHEA-COMP:11605"/>
        <dbReference type="ChEBI" id="CHEBI:15378"/>
        <dbReference type="ChEBI" id="CHEBI:30013"/>
        <dbReference type="ChEBI" id="CHEBI:30616"/>
        <dbReference type="ChEBI" id="CHEBI:61977"/>
        <dbReference type="ChEBI" id="CHEBI:456216"/>
        <dbReference type="EC" id="2.7.11.22"/>
    </reaction>
</comment>
<accession>A0A0G4ETE8</accession>
<dbReference type="SUPFAM" id="SSF56112">
    <property type="entry name" value="Protein kinase-like (PK-like)"/>
    <property type="match status" value="1"/>
</dbReference>
<dbReference type="InterPro" id="IPR011009">
    <property type="entry name" value="Kinase-like_dom_sf"/>
</dbReference>
<gene>
    <name evidence="17" type="ORF">Vbra_13147</name>
</gene>
<evidence type="ECO:0000313" key="17">
    <source>
        <dbReference type="EMBL" id="CEM01517.1"/>
    </source>
</evidence>
<dbReference type="SMART" id="SM00220">
    <property type="entry name" value="S_TKc"/>
    <property type="match status" value="1"/>
</dbReference>
<dbReference type="OrthoDB" id="1732493at2759"/>
<dbReference type="InterPro" id="IPR050108">
    <property type="entry name" value="CDK"/>
</dbReference>
<evidence type="ECO:0000256" key="15">
    <source>
        <dbReference type="RuleBase" id="RU000304"/>
    </source>
</evidence>
<evidence type="ECO:0000313" key="18">
    <source>
        <dbReference type="Proteomes" id="UP000041254"/>
    </source>
</evidence>
<reference evidence="17 18" key="1">
    <citation type="submission" date="2014-11" db="EMBL/GenBank/DDBJ databases">
        <authorList>
            <person name="Zhu J."/>
            <person name="Qi W."/>
            <person name="Song R."/>
        </authorList>
    </citation>
    <scope>NUCLEOTIDE SEQUENCE [LARGE SCALE GENOMIC DNA]</scope>
</reference>
<dbReference type="STRING" id="1169540.A0A0G4ETE8"/>
<dbReference type="Proteomes" id="UP000041254">
    <property type="component" value="Unassembled WGS sequence"/>
</dbReference>
<evidence type="ECO:0000256" key="6">
    <source>
        <dbReference type="ARBA" id="ARBA00022777"/>
    </source>
</evidence>
<dbReference type="PANTHER" id="PTHR24056">
    <property type="entry name" value="CELL DIVISION PROTEIN KINASE"/>
    <property type="match status" value="1"/>
</dbReference>